<dbReference type="EMBL" id="JAPQKL010000005">
    <property type="protein sequence ID" value="KAJ5130082.1"/>
    <property type="molecule type" value="Genomic_DNA"/>
</dbReference>
<dbReference type="GeneID" id="81406035"/>
<dbReference type="Proteomes" id="UP001149079">
    <property type="component" value="Unassembled WGS sequence"/>
</dbReference>
<accession>A0A9W9L0W0</accession>
<comment type="caution">
    <text evidence="1">The sequence shown here is derived from an EMBL/GenBank/DDBJ whole genome shotgun (WGS) entry which is preliminary data.</text>
</comment>
<dbReference type="RefSeq" id="XP_056520461.1">
    <property type="nucleotide sequence ID" value="XM_056666865.1"/>
</dbReference>
<name>A0A9W9L0W0_9EURO</name>
<reference evidence="1" key="2">
    <citation type="journal article" date="2023" name="IMA Fungus">
        <title>Comparative genomic study of the Penicillium genus elucidates a diverse pangenome and 15 lateral gene transfer events.</title>
        <authorList>
            <person name="Petersen C."/>
            <person name="Sorensen T."/>
            <person name="Nielsen M.R."/>
            <person name="Sondergaard T.E."/>
            <person name="Sorensen J.L."/>
            <person name="Fitzpatrick D.A."/>
            <person name="Frisvad J.C."/>
            <person name="Nielsen K.L."/>
        </authorList>
    </citation>
    <scope>NUCLEOTIDE SEQUENCE</scope>
    <source>
        <strain evidence="1">IBT 22155</strain>
    </source>
</reference>
<gene>
    <name evidence="1" type="ORF">N7515_006121</name>
</gene>
<protein>
    <submittedName>
        <fullName evidence="1">Uncharacterized protein</fullName>
    </submittedName>
</protein>
<proteinExistence type="predicted"/>
<organism evidence="1 2">
    <name type="scientific">Penicillium bovifimosum</name>
    <dbReference type="NCBI Taxonomy" id="126998"/>
    <lineage>
        <taxon>Eukaryota</taxon>
        <taxon>Fungi</taxon>
        <taxon>Dikarya</taxon>
        <taxon>Ascomycota</taxon>
        <taxon>Pezizomycotina</taxon>
        <taxon>Eurotiomycetes</taxon>
        <taxon>Eurotiomycetidae</taxon>
        <taxon>Eurotiales</taxon>
        <taxon>Aspergillaceae</taxon>
        <taxon>Penicillium</taxon>
    </lineage>
</organism>
<keyword evidence="2" id="KW-1185">Reference proteome</keyword>
<dbReference type="AlphaFoldDB" id="A0A9W9L0W0"/>
<sequence>MASEVYSVRSPYRQGLVLEFCARHNSRQPLRRSLLAIHSVIASTDGDGHGLQIFNGKAVKAEATGSKRQPLDVMLEPGRLALP</sequence>
<evidence type="ECO:0000313" key="2">
    <source>
        <dbReference type="Proteomes" id="UP001149079"/>
    </source>
</evidence>
<reference evidence="1" key="1">
    <citation type="submission" date="2022-11" db="EMBL/GenBank/DDBJ databases">
        <authorList>
            <person name="Petersen C."/>
        </authorList>
    </citation>
    <scope>NUCLEOTIDE SEQUENCE</scope>
    <source>
        <strain evidence="1">IBT 22155</strain>
    </source>
</reference>
<evidence type="ECO:0000313" key="1">
    <source>
        <dbReference type="EMBL" id="KAJ5130082.1"/>
    </source>
</evidence>